<dbReference type="InterPro" id="IPR004589">
    <property type="entry name" value="DNA_helicase_ATP-dep_RecQ"/>
</dbReference>
<keyword evidence="5 15" id="KW-0347">Helicase</keyword>
<proteinExistence type="inferred from homology"/>
<gene>
    <name evidence="15" type="ORF">ACFY35_34975</name>
</gene>
<dbReference type="EMBL" id="JBIAZU010000006">
    <property type="protein sequence ID" value="MFF5294673.1"/>
    <property type="molecule type" value="Genomic_DNA"/>
</dbReference>
<evidence type="ECO:0000256" key="2">
    <source>
        <dbReference type="ARBA" id="ARBA00022723"/>
    </source>
</evidence>
<dbReference type="GO" id="GO:0003678">
    <property type="term" value="F:DNA helicase activity"/>
    <property type="evidence" value="ECO:0007669"/>
    <property type="project" value="UniProtKB-EC"/>
</dbReference>
<dbReference type="PROSITE" id="PS51192">
    <property type="entry name" value="HELICASE_ATP_BIND_1"/>
    <property type="match status" value="1"/>
</dbReference>
<evidence type="ECO:0000313" key="15">
    <source>
        <dbReference type="EMBL" id="MFF5294673.1"/>
    </source>
</evidence>
<evidence type="ECO:0000259" key="14">
    <source>
        <dbReference type="PROSITE" id="PS51194"/>
    </source>
</evidence>
<evidence type="ECO:0000259" key="13">
    <source>
        <dbReference type="PROSITE" id="PS51192"/>
    </source>
</evidence>
<dbReference type="PROSITE" id="PS51194">
    <property type="entry name" value="HELICASE_CTER"/>
    <property type="match status" value="1"/>
</dbReference>
<feature type="domain" description="Helicase C-terminal" evidence="14">
    <location>
        <begin position="228"/>
        <end position="380"/>
    </location>
</feature>
<dbReference type="InterPro" id="IPR001650">
    <property type="entry name" value="Helicase_C-like"/>
</dbReference>
<dbReference type="InterPro" id="IPR027417">
    <property type="entry name" value="P-loop_NTPase"/>
</dbReference>
<dbReference type="SMART" id="SM00490">
    <property type="entry name" value="HELICc"/>
    <property type="match status" value="1"/>
</dbReference>
<dbReference type="PANTHER" id="PTHR13710:SF105">
    <property type="entry name" value="ATP-DEPENDENT DNA HELICASE Q1"/>
    <property type="match status" value="1"/>
</dbReference>
<dbReference type="InterPro" id="IPR014001">
    <property type="entry name" value="Helicase_ATP-bd"/>
</dbReference>
<evidence type="ECO:0000256" key="8">
    <source>
        <dbReference type="ARBA" id="ARBA00023235"/>
    </source>
</evidence>
<dbReference type="CDD" id="cd17920">
    <property type="entry name" value="DEXHc_RecQ"/>
    <property type="match status" value="1"/>
</dbReference>
<evidence type="ECO:0000256" key="1">
    <source>
        <dbReference type="ARBA" id="ARBA00005446"/>
    </source>
</evidence>
<dbReference type="RefSeq" id="WP_026206923.1">
    <property type="nucleotide sequence ID" value="NZ_JBIAZU010000006.1"/>
</dbReference>
<keyword evidence="3" id="KW-0547">Nucleotide-binding</keyword>
<evidence type="ECO:0000256" key="4">
    <source>
        <dbReference type="ARBA" id="ARBA00022801"/>
    </source>
</evidence>
<keyword evidence="2" id="KW-0479">Metal-binding</keyword>
<sequence>MNLFHRSRLRRVAQQHFGWPSLRPGQFRPMRAVLRRRDALVILPTGAGKSAIYQVPAVLLPGPTIVISPLLALQQDQIAALNERDDPLTRAVRVSSAETPNQQRAALEEIRSGRAEFLFITPEQLSDPARLAEIRALKPGLVAVDEAHCISAWGHDFRPDYLALGGMIKEMGRPPVLALTATASPPVREDIISRLGLRKPEVHVSGLDRPNLFLEVAHCPDEDYRWRRLTKLIDSVERPGIIYVATRRAAEELSGRLVAAGYNAAFYHGGMAGGPREQRQEDFASDKVDIMVATSAFGMGIDKANIRWVAHVALPDSPDSYFQEIGRSGRDGGPAHAMLLWRAEDEAIQRFFTGGAPDEAELRSLAAALRSGPMTKTALKDKTGLGPRKVGAYLALLEEAGAAVPGAGNKMTVPLFAPLPAAAAVAALQAYERQQVVTRSRTDMMRGFAQARGCRTQVLLSYFGERLARRCGHCDNCVNGVTEPAVSPKSAPFAVHSRVRHQEWGIGMVMGYEEDRMTVLFDDVGYKTLSVPVVVENSLLTAP</sequence>
<comment type="similarity">
    <text evidence="1">Belongs to the helicase family. RecQ subfamily.</text>
</comment>
<evidence type="ECO:0000256" key="5">
    <source>
        <dbReference type="ARBA" id="ARBA00022806"/>
    </source>
</evidence>
<dbReference type="Pfam" id="PF00271">
    <property type="entry name" value="Helicase_C"/>
    <property type="match status" value="1"/>
</dbReference>
<evidence type="ECO:0000256" key="6">
    <source>
        <dbReference type="ARBA" id="ARBA00022840"/>
    </source>
</evidence>
<comment type="caution">
    <text evidence="15">The sequence shown here is derived from an EMBL/GenBank/DDBJ whole genome shotgun (WGS) entry which is preliminary data.</text>
</comment>
<dbReference type="GO" id="GO:0016787">
    <property type="term" value="F:hydrolase activity"/>
    <property type="evidence" value="ECO:0007669"/>
    <property type="project" value="UniProtKB-KW"/>
</dbReference>
<dbReference type="NCBIfam" id="TIGR00614">
    <property type="entry name" value="recQ_fam"/>
    <property type="match status" value="1"/>
</dbReference>
<keyword evidence="7" id="KW-0238">DNA-binding</keyword>
<comment type="catalytic activity">
    <reaction evidence="9">
        <text>Couples ATP hydrolysis with the unwinding of duplex DNA by translocating in the 3'-5' direction.</text>
        <dbReference type="EC" id="5.6.2.4"/>
    </reaction>
</comment>
<evidence type="ECO:0000256" key="7">
    <source>
        <dbReference type="ARBA" id="ARBA00023125"/>
    </source>
</evidence>
<keyword evidence="4 15" id="KW-0378">Hydrolase</keyword>
<dbReference type="SUPFAM" id="SSF52540">
    <property type="entry name" value="P-loop containing nucleoside triphosphate hydrolases"/>
    <property type="match status" value="1"/>
</dbReference>
<dbReference type="Proteomes" id="UP001602245">
    <property type="component" value="Unassembled WGS sequence"/>
</dbReference>
<evidence type="ECO:0000256" key="10">
    <source>
        <dbReference type="ARBA" id="ARBA00034808"/>
    </source>
</evidence>
<keyword evidence="8" id="KW-0413">Isomerase</keyword>
<keyword evidence="6" id="KW-0067">ATP-binding</keyword>
<evidence type="ECO:0000256" key="3">
    <source>
        <dbReference type="ARBA" id="ARBA00022741"/>
    </source>
</evidence>
<protein>
    <recommendedName>
        <fullName evidence="11">ATP-dependent DNA helicase RecQ</fullName>
        <ecNumber evidence="10">5.6.2.4</ecNumber>
    </recommendedName>
    <alternativeName>
        <fullName evidence="12">DNA 3'-5' helicase RecQ</fullName>
    </alternativeName>
</protein>
<accession>A0ABW6WMZ5</accession>
<dbReference type="SMART" id="SM00487">
    <property type="entry name" value="DEXDc"/>
    <property type="match status" value="1"/>
</dbReference>
<keyword evidence="16" id="KW-1185">Reference proteome</keyword>
<evidence type="ECO:0000256" key="12">
    <source>
        <dbReference type="ARBA" id="ARBA00044550"/>
    </source>
</evidence>
<reference evidence="15 16" key="1">
    <citation type="submission" date="2024-10" db="EMBL/GenBank/DDBJ databases">
        <title>The Natural Products Discovery Center: Release of the First 8490 Sequenced Strains for Exploring Actinobacteria Biosynthetic Diversity.</title>
        <authorList>
            <person name="Kalkreuter E."/>
            <person name="Kautsar S.A."/>
            <person name="Yang D."/>
            <person name="Bader C.D."/>
            <person name="Teijaro C.N."/>
            <person name="Fluegel L."/>
            <person name="Davis C.M."/>
            <person name="Simpson J.R."/>
            <person name="Lauterbach L."/>
            <person name="Steele A.D."/>
            <person name="Gui C."/>
            <person name="Meng S."/>
            <person name="Li G."/>
            <person name="Viehrig K."/>
            <person name="Ye F."/>
            <person name="Su P."/>
            <person name="Kiefer A.F."/>
            <person name="Nichols A."/>
            <person name="Cepeda A.J."/>
            <person name="Yan W."/>
            <person name="Fan B."/>
            <person name="Jiang Y."/>
            <person name="Adhikari A."/>
            <person name="Zheng C.-J."/>
            <person name="Schuster L."/>
            <person name="Cowan T.M."/>
            <person name="Smanski M.J."/>
            <person name="Chevrette M.G."/>
            <person name="De Carvalho L.P.S."/>
            <person name="Shen B."/>
        </authorList>
    </citation>
    <scope>NUCLEOTIDE SEQUENCE [LARGE SCALE GENOMIC DNA]</scope>
    <source>
        <strain evidence="15 16">NPDC000087</strain>
    </source>
</reference>
<dbReference type="PANTHER" id="PTHR13710">
    <property type="entry name" value="DNA HELICASE RECQ FAMILY MEMBER"/>
    <property type="match status" value="1"/>
</dbReference>
<dbReference type="Pfam" id="PF00270">
    <property type="entry name" value="DEAD"/>
    <property type="match status" value="1"/>
</dbReference>
<evidence type="ECO:0000313" key="16">
    <source>
        <dbReference type="Proteomes" id="UP001602245"/>
    </source>
</evidence>
<dbReference type="EC" id="5.6.2.4" evidence="10"/>
<organism evidence="15 16">
    <name type="scientific">Paractinoplanes globisporus</name>
    <dbReference type="NCBI Taxonomy" id="113565"/>
    <lineage>
        <taxon>Bacteria</taxon>
        <taxon>Bacillati</taxon>
        <taxon>Actinomycetota</taxon>
        <taxon>Actinomycetes</taxon>
        <taxon>Micromonosporales</taxon>
        <taxon>Micromonosporaceae</taxon>
        <taxon>Paractinoplanes</taxon>
    </lineage>
</organism>
<dbReference type="Pfam" id="PF16124">
    <property type="entry name" value="RecQ_Zn_bind"/>
    <property type="match status" value="1"/>
</dbReference>
<evidence type="ECO:0000256" key="11">
    <source>
        <dbReference type="ARBA" id="ARBA00044535"/>
    </source>
</evidence>
<dbReference type="InterPro" id="IPR032284">
    <property type="entry name" value="RecQ_Zn-bd"/>
</dbReference>
<dbReference type="Gene3D" id="3.40.50.300">
    <property type="entry name" value="P-loop containing nucleotide triphosphate hydrolases"/>
    <property type="match status" value="2"/>
</dbReference>
<name>A0ABW6WMZ5_9ACTN</name>
<dbReference type="InterPro" id="IPR011545">
    <property type="entry name" value="DEAD/DEAH_box_helicase_dom"/>
</dbReference>
<feature type="domain" description="Helicase ATP-binding" evidence="13">
    <location>
        <begin position="30"/>
        <end position="201"/>
    </location>
</feature>
<evidence type="ECO:0000256" key="9">
    <source>
        <dbReference type="ARBA" id="ARBA00034617"/>
    </source>
</evidence>